<dbReference type="Proteomes" id="UP001595868">
    <property type="component" value="Unassembled WGS sequence"/>
</dbReference>
<accession>A0ABV8KIK0</accession>
<reference evidence="2" key="1">
    <citation type="journal article" date="2019" name="Int. J. Syst. Evol. Microbiol.">
        <title>The Global Catalogue of Microorganisms (GCM) 10K type strain sequencing project: providing services to taxonomists for standard genome sequencing and annotation.</title>
        <authorList>
            <consortium name="The Broad Institute Genomics Platform"/>
            <consortium name="The Broad Institute Genome Sequencing Center for Infectious Disease"/>
            <person name="Wu L."/>
            <person name="Ma J."/>
        </authorList>
    </citation>
    <scope>NUCLEOTIDE SEQUENCE [LARGE SCALE GENOMIC DNA]</scope>
    <source>
        <strain evidence="2">2902at01</strain>
    </source>
</reference>
<gene>
    <name evidence="1" type="ORF">ACFOX0_07370</name>
</gene>
<sequence length="66" mass="7263">MPDSPTPEQVHQQLVVAAKKTVAEHWPTMNGCPICRVPSCEALAVAVRYLETFSDPPAPIIRPDRP</sequence>
<protein>
    <recommendedName>
        <fullName evidence="3">4Fe-4S Wbl-type domain-containing protein</fullName>
    </recommendedName>
</protein>
<evidence type="ECO:0000313" key="2">
    <source>
        <dbReference type="Proteomes" id="UP001595868"/>
    </source>
</evidence>
<evidence type="ECO:0000313" key="1">
    <source>
        <dbReference type="EMBL" id="MFC4105752.1"/>
    </source>
</evidence>
<evidence type="ECO:0008006" key="3">
    <source>
        <dbReference type="Google" id="ProtNLM"/>
    </source>
</evidence>
<name>A0ABV8KIK0_9ACTN</name>
<keyword evidence="2" id="KW-1185">Reference proteome</keyword>
<organism evidence="1 2">
    <name type="scientific">Micromonospora zhanjiangensis</name>
    <dbReference type="NCBI Taxonomy" id="1522057"/>
    <lineage>
        <taxon>Bacteria</taxon>
        <taxon>Bacillati</taxon>
        <taxon>Actinomycetota</taxon>
        <taxon>Actinomycetes</taxon>
        <taxon>Micromonosporales</taxon>
        <taxon>Micromonosporaceae</taxon>
        <taxon>Micromonospora</taxon>
    </lineage>
</organism>
<dbReference type="EMBL" id="JBHSBN010000003">
    <property type="protein sequence ID" value="MFC4105752.1"/>
    <property type="molecule type" value="Genomic_DNA"/>
</dbReference>
<dbReference type="RefSeq" id="WP_377542965.1">
    <property type="nucleotide sequence ID" value="NZ_JBHSBN010000003.1"/>
</dbReference>
<comment type="caution">
    <text evidence="1">The sequence shown here is derived from an EMBL/GenBank/DDBJ whole genome shotgun (WGS) entry which is preliminary data.</text>
</comment>
<proteinExistence type="predicted"/>